<name>A0A1M5PWM7_9BRAD</name>
<gene>
    <name evidence="1" type="ORF">SAMN05443248_3539</name>
</gene>
<reference evidence="1 2" key="1">
    <citation type="submission" date="2016-11" db="EMBL/GenBank/DDBJ databases">
        <authorList>
            <person name="Jaros S."/>
            <person name="Januszkiewicz K."/>
            <person name="Wedrychowicz H."/>
        </authorList>
    </citation>
    <scope>NUCLEOTIDE SEQUENCE [LARGE SCALE GENOMIC DNA]</scope>
    <source>
        <strain evidence="1 2">GAS138</strain>
    </source>
</reference>
<evidence type="ECO:0000313" key="1">
    <source>
        <dbReference type="EMBL" id="SHH06096.1"/>
    </source>
</evidence>
<sequence length="305" mass="33302">MPRISGMDMLKAVVTDINTVDEAHRGLYVEKNGKFFLNVVASEGFELDNVQGLKTALGAERNNVAVLREQLKPYEGLDVSAARTALERIAAFGEITPDAAKTALETAQRLSALDPAKEADKIAETKLETIKSQLAAQFGLERTELTTKITGYETTINGLTGQLQTLMRDNAIKSEVVKANPLDDARDAIELLAGQFVRTKVVDGRYVAEVIDGNGNPRMKDYLNNTPFTVTDLIAEIRESKPGLFKADDKRGIGINPNSGGHPPANHGVKNPWAKESWNLTQQMVLTKTKPELAKQFQAQAGVEE</sequence>
<proteinExistence type="predicted"/>
<evidence type="ECO:0000313" key="2">
    <source>
        <dbReference type="Proteomes" id="UP000189796"/>
    </source>
</evidence>
<accession>A0A1M5PWM7</accession>
<dbReference type="EMBL" id="LT670817">
    <property type="protein sequence ID" value="SHH06096.1"/>
    <property type="molecule type" value="Genomic_DNA"/>
</dbReference>
<dbReference type="Proteomes" id="UP000189796">
    <property type="component" value="Chromosome I"/>
</dbReference>
<dbReference type="AlphaFoldDB" id="A0A1M5PWM7"/>
<protein>
    <submittedName>
        <fullName evidence="1">Uncharacterized protein</fullName>
    </submittedName>
</protein>
<organism evidence="1 2">
    <name type="scientific">Bradyrhizobium erythrophlei</name>
    <dbReference type="NCBI Taxonomy" id="1437360"/>
    <lineage>
        <taxon>Bacteria</taxon>
        <taxon>Pseudomonadati</taxon>
        <taxon>Pseudomonadota</taxon>
        <taxon>Alphaproteobacteria</taxon>
        <taxon>Hyphomicrobiales</taxon>
        <taxon>Nitrobacteraceae</taxon>
        <taxon>Bradyrhizobium</taxon>
    </lineage>
</organism>